<reference evidence="1 2" key="1">
    <citation type="journal article" date="2015" name="Clin. Infect. Dis.">
        <title>Genomic Investigations unmask Mycoplasma amphoriforme, a new respiratory pathogen.</title>
        <authorList>
            <person name="Gillespie S.H."/>
            <person name="Ling C.L."/>
            <person name="Oravcova K."/>
            <person name="Pinheiro M."/>
            <person name="Wells L."/>
            <person name="Bryant J.M."/>
            <person name="McHugh T.D."/>
            <person name="Bebear C."/>
            <person name="Webster D."/>
            <person name="Harris S.R."/>
            <person name="Seth-Smith H.M."/>
            <person name="Thomson N.R."/>
        </authorList>
    </citation>
    <scope>NUCLEOTIDE SEQUENCE [LARGE SCALE GENOMIC DNA]</scope>
    <source>
        <strain evidence="1 2">A39</strain>
    </source>
</reference>
<evidence type="ECO:0000313" key="1">
    <source>
        <dbReference type="EMBL" id="CDN40240.1"/>
    </source>
</evidence>
<evidence type="ECO:0000313" key="2">
    <source>
        <dbReference type="Proteomes" id="UP000261764"/>
    </source>
</evidence>
<accession>A0A292IH79</accession>
<dbReference type="EMBL" id="HG937516">
    <property type="protein sequence ID" value="CDN40240.1"/>
    <property type="molecule type" value="Genomic_DNA"/>
</dbReference>
<name>A0A292IH79_9MOLU</name>
<proteinExistence type="predicted"/>
<gene>
    <name evidence="1" type="ORF">MAMA39_01160</name>
</gene>
<organism evidence="1 2">
    <name type="scientific">Mycoplasma amphoriforme A39</name>
    <dbReference type="NCBI Taxonomy" id="572419"/>
    <lineage>
        <taxon>Bacteria</taxon>
        <taxon>Bacillati</taxon>
        <taxon>Mycoplasmatota</taxon>
        <taxon>Mollicutes</taxon>
        <taxon>Mycoplasmataceae</taxon>
        <taxon>Mycoplasma</taxon>
    </lineage>
</organism>
<protein>
    <submittedName>
        <fullName evidence="1">Uncharacterized protein</fullName>
    </submittedName>
</protein>
<keyword evidence="2" id="KW-1185">Reference proteome</keyword>
<dbReference type="AlphaFoldDB" id="A0A292IH79"/>
<dbReference type="KEGG" id="mamp:MAMA39_01160"/>
<sequence>MLKPIINIVNKSKKNIFNFYLDSNQKKVINNRLFKKKIFDNLIAMVFTFWQYRQQNIFNYKIDYHNVKPDSNWKLFYQLFTELYHFSNLKLNETKDYFSQQDNLRQSAQKYAQKFLQKITSNYANFQNNAAILTNVLEALINFNFIDLYTFKIKITTSCDYTKIDQYLAKLIRLQMDYLDKAYKVFQDTNSVNFNIFFKIIISLRKNLL</sequence>
<dbReference type="Proteomes" id="UP000261764">
    <property type="component" value="Chromosome I"/>
</dbReference>